<dbReference type="PANTHER" id="PTHR37307">
    <property type="entry name" value="CELL DIVISION PROTEIN WHIA-RELATED"/>
    <property type="match status" value="1"/>
</dbReference>
<feature type="domain" description="Sporulation regulator WhiA C-terminal" evidence="5">
    <location>
        <begin position="226"/>
        <end position="309"/>
    </location>
</feature>
<dbReference type="EMBL" id="CP121687">
    <property type="protein sequence ID" value="WZL71312.1"/>
    <property type="molecule type" value="Genomic_DNA"/>
</dbReference>
<evidence type="ECO:0000256" key="1">
    <source>
        <dbReference type="ARBA" id="ARBA00022618"/>
    </source>
</evidence>
<evidence type="ECO:0000256" key="2">
    <source>
        <dbReference type="ARBA" id="ARBA00023125"/>
    </source>
</evidence>
<evidence type="ECO:0000259" key="5">
    <source>
        <dbReference type="Pfam" id="PF02650"/>
    </source>
</evidence>
<feature type="domain" description="Sporulation transcription regulator WhiA N-terminal" evidence="6">
    <location>
        <begin position="19"/>
        <end position="107"/>
    </location>
</feature>
<comment type="similarity">
    <text evidence="4">Belongs to the WhiA family.</text>
</comment>
<evidence type="ECO:0000313" key="8">
    <source>
        <dbReference type="EMBL" id="WZL71312.1"/>
    </source>
</evidence>
<dbReference type="Pfam" id="PF02650">
    <property type="entry name" value="HTH_WhiA"/>
    <property type="match status" value="1"/>
</dbReference>
<reference evidence="8 9" key="1">
    <citation type="submission" date="2023-03" db="EMBL/GenBank/DDBJ databases">
        <title>Novel Species.</title>
        <authorList>
            <person name="Ma S."/>
        </authorList>
    </citation>
    <scope>NUCLEOTIDE SEQUENCE [LARGE SCALE GENOMIC DNA]</scope>
    <source>
        <strain evidence="8 9">LIND6LT2</strain>
    </source>
</reference>
<feature type="domain" description="WhiA LAGLIDADG-like" evidence="7">
    <location>
        <begin position="132"/>
        <end position="223"/>
    </location>
</feature>
<sequence>MSFSSQVKNELARQIENSRHCRIAEIAALINMCGEILIHEEQKISIKFQTENAAVARKYFTLLKKTFNINTEVLIRKNTQLKKNQTYFLFVTNTEQSLKLLKATGLITEQEGRLVRRRGIYPLIIQSTCCKRAYIRGSFLGAGSLSDPEKAYHLEFVNQDYVHSQELKKLINLFQMDSKIVERKKHYIVYLKEGSQIVDLLNIMGAHLALMDLENVRIIKEMRNNVNRIVNCETANLNKTVSAAVKHLEDIEYIEQHMGLGSLPQSLEEVARLRVQYAEASLKELGAMLNPPVGKSGVNHRLRKISIIADRLREEKGGSL</sequence>
<evidence type="ECO:0000259" key="6">
    <source>
        <dbReference type="Pfam" id="PF10298"/>
    </source>
</evidence>
<dbReference type="PANTHER" id="PTHR37307:SF1">
    <property type="entry name" value="CELL DIVISION PROTEIN WHIA-RELATED"/>
    <property type="match status" value="1"/>
</dbReference>
<dbReference type="InterPro" id="IPR003802">
    <property type="entry name" value="Sporulation_regulator_WhiA"/>
</dbReference>
<proteinExistence type="inferred from homology"/>
<keyword evidence="3 4" id="KW-0131">Cell cycle</keyword>
<evidence type="ECO:0000259" key="7">
    <source>
        <dbReference type="Pfam" id="PF14527"/>
    </source>
</evidence>
<dbReference type="Gene3D" id="3.10.28.10">
    <property type="entry name" value="Homing endonucleases"/>
    <property type="match status" value="1"/>
</dbReference>
<accession>A0ABZ2YB80</accession>
<dbReference type="Pfam" id="PF14527">
    <property type="entry name" value="LAGLIDADG_WhiA"/>
    <property type="match status" value="1"/>
</dbReference>
<keyword evidence="1 4" id="KW-0132">Cell division</keyword>
<dbReference type="InterPro" id="IPR039518">
    <property type="entry name" value="WhiA_LAGLIDADG_dom"/>
</dbReference>
<dbReference type="SUPFAM" id="SSF55608">
    <property type="entry name" value="Homing endonucleases"/>
    <property type="match status" value="1"/>
</dbReference>
<dbReference type="InterPro" id="IPR023054">
    <property type="entry name" value="Sporulation_regulator_WhiA_C"/>
</dbReference>
<protein>
    <recommendedName>
        <fullName evidence="4">Probable cell division protein WhiA</fullName>
    </recommendedName>
</protein>
<dbReference type="Pfam" id="PF10298">
    <property type="entry name" value="WhiA_N"/>
    <property type="match status" value="1"/>
</dbReference>
<organism evidence="8 9">
    <name type="scientific">Defluviitalea saccharophila</name>
    <dbReference type="NCBI Taxonomy" id="879970"/>
    <lineage>
        <taxon>Bacteria</taxon>
        <taxon>Bacillati</taxon>
        <taxon>Bacillota</taxon>
        <taxon>Clostridia</taxon>
        <taxon>Lachnospirales</taxon>
        <taxon>Defluviitaleaceae</taxon>
        <taxon>Defluviitalea</taxon>
    </lineage>
</organism>
<comment type="function">
    <text evidence="4">Involved in cell division and chromosome segregation.</text>
</comment>
<evidence type="ECO:0000313" key="9">
    <source>
        <dbReference type="Proteomes" id="UP001486565"/>
    </source>
</evidence>
<keyword evidence="2 4" id="KW-0238">DNA-binding</keyword>
<dbReference type="InterPro" id="IPR027434">
    <property type="entry name" value="Homing_endonucl"/>
</dbReference>
<keyword evidence="9" id="KW-1185">Reference proteome</keyword>
<name>A0ABZ2YB80_9FIRM</name>
<dbReference type="Proteomes" id="UP001486565">
    <property type="component" value="Chromosome"/>
</dbReference>
<dbReference type="HAMAP" id="MF_01420">
    <property type="entry name" value="HTH_type_WhiA"/>
    <property type="match status" value="1"/>
</dbReference>
<evidence type="ECO:0000256" key="3">
    <source>
        <dbReference type="ARBA" id="ARBA00023306"/>
    </source>
</evidence>
<evidence type="ECO:0000256" key="4">
    <source>
        <dbReference type="HAMAP-Rule" id="MF_01420"/>
    </source>
</evidence>
<dbReference type="GO" id="GO:0003677">
    <property type="term" value="F:DNA binding"/>
    <property type="evidence" value="ECO:0007669"/>
    <property type="project" value="UniProtKB-KW"/>
</dbReference>
<dbReference type="InterPro" id="IPR018478">
    <property type="entry name" value="Sporu_reg_WhiA_N_dom"/>
</dbReference>
<dbReference type="RefSeq" id="WP_341878276.1">
    <property type="nucleotide sequence ID" value="NZ_CP121687.1"/>
</dbReference>
<gene>
    <name evidence="4 8" type="primary">whiA</name>
    <name evidence="8" type="ORF">QBE51_07330</name>
</gene>
<dbReference type="NCBIfam" id="TIGR00647">
    <property type="entry name" value="DNA_bind_WhiA"/>
    <property type="match status" value="1"/>
</dbReference>